<dbReference type="Proteomes" id="UP000294848">
    <property type="component" value="Unassembled WGS sequence"/>
</dbReference>
<comment type="caution">
    <text evidence="1">The sequence shown here is derived from an EMBL/GenBank/DDBJ whole genome shotgun (WGS) entry which is preliminary data.</text>
</comment>
<evidence type="ECO:0000313" key="2">
    <source>
        <dbReference type="Proteomes" id="UP000294848"/>
    </source>
</evidence>
<evidence type="ECO:0000313" key="1">
    <source>
        <dbReference type="EMBL" id="TDN96793.1"/>
    </source>
</evidence>
<organism evidence="1 2">
    <name type="scientific">Sunxiuqinia elliptica</name>
    <dbReference type="NCBI Taxonomy" id="655355"/>
    <lineage>
        <taxon>Bacteria</taxon>
        <taxon>Pseudomonadati</taxon>
        <taxon>Bacteroidota</taxon>
        <taxon>Bacteroidia</taxon>
        <taxon>Marinilabiliales</taxon>
        <taxon>Prolixibacteraceae</taxon>
        <taxon>Sunxiuqinia</taxon>
    </lineage>
</organism>
<dbReference type="OrthoDB" id="1125139at2"/>
<dbReference type="AlphaFoldDB" id="A0A4R6GNV3"/>
<gene>
    <name evidence="1" type="ORF">DET52_111163</name>
</gene>
<reference evidence="1 2" key="1">
    <citation type="submission" date="2019-03" db="EMBL/GenBank/DDBJ databases">
        <title>Freshwater and sediment microbial communities from various areas in North America, analyzing microbe dynamics in response to fracking.</title>
        <authorList>
            <person name="Lamendella R."/>
        </authorList>
    </citation>
    <scope>NUCLEOTIDE SEQUENCE [LARGE SCALE GENOMIC DNA]</scope>
    <source>
        <strain evidence="1 2">114D</strain>
    </source>
</reference>
<sequence>MKDMKGWIFSRLKGNRELRDKYEPIQFVSCPFNGSKCKKERAIINKRLANSFQFFSDRQYDDSIDELRYAFQETTDISGSPCTQCAQLFRTRITQSMEQIHGELQHMTTGFFRWDQYKPSYEFADNVISDFKQRI</sequence>
<accession>A0A4R6GNV3</accession>
<protein>
    <submittedName>
        <fullName evidence="1">Uncharacterized protein</fullName>
    </submittedName>
</protein>
<proteinExistence type="predicted"/>
<name>A0A4R6GNV3_9BACT</name>
<dbReference type="RefSeq" id="WP_133466725.1">
    <property type="nucleotide sequence ID" value="NZ_SNWI01000011.1"/>
</dbReference>
<dbReference type="EMBL" id="SNWI01000011">
    <property type="protein sequence ID" value="TDN96793.1"/>
    <property type="molecule type" value="Genomic_DNA"/>
</dbReference>